<evidence type="ECO:0000256" key="5">
    <source>
        <dbReference type="ARBA" id="ARBA00023242"/>
    </source>
</evidence>
<dbReference type="AlphaFoldDB" id="J4CCT2"/>
<keyword evidence="4" id="KW-0804">Transcription</keyword>
<comment type="subcellular location">
    <subcellularLocation>
        <location evidence="1">Nucleus</location>
    </subcellularLocation>
</comment>
<gene>
    <name evidence="8" type="ORF">TOT_020000208</name>
</gene>
<dbReference type="RefSeq" id="XP_009690238.1">
    <property type="nucleotide sequence ID" value="XM_009691943.1"/>
</dbReference>
<dbReference type="Gene3D" id="1.20.5.2050">
    <property type="match status" value="1"/>
</dbReference>
<feature type="region of interest" description="Disordered" evidence="6">
    <location>
        <begin position="1"/>
        <end position="30"/>
    </location>
</feature>
<evidence type="ECO:0000256" key="2">
    <source>
        <dbReference type="ARBA" id="ARBA00023015"/>
    </source>
</evidence>
<evidence type="ECO:0000259" key="7">
    <source>
        <dbReference type="Pfam" id="PF00847"/>
    </source>
</evidence>
<evidence type="ECO:0000256" key="1">
    <source>
        <dbReference type="ARBA" id="ARBA00004123"/>
    </source>
</evidence>
<dbReference type="OrthoDB" id="361946at2759"/>
<evidence type="ECO:0000313" key="8">
    <source>
        <dbReference type="EMBL" id="BAM39937.1"/>
    </source>
</evidence>
<name>J4CCT2_THEOR</name>
<organism evidence="8 9">
    <name type="scientific">Theileria orientalis strain Shintoku</name>
    <dbReference type="NCBI Taxonomy" id="869250"/>
    <lineage>
        <taxon>Eukaryota</taxon>
        <taxon>Sar</taxon>
        <taxon>Alveolata</taxon>
        <taxon>Apicomplexa</taxon>
        <taxon>Aconoidasida</taxon>
        <taxon>Piroplasmida</taxon>
        <taxon>Theileriidae</taxon>
        <taxon>Theileria</taxon>
    </lineage>
</organism>
<feature type="domain" description="AP2/ERF" evidence="7">
    <location>
        <begin position="52"/>
        <end position="101"/>
    </location>
</feature>
<proteinExistence type="predicted"/>
<keyword evidence="5" id="KW-0539">Nucleus</keyword>
<dbReference type="GO" id="GO:0003700">
    <property type="term" value="F:DNA-binding transcription factor activity"/>
    <property type="evidence" value="ECO:0007669"/>
    <property type="project" value="InterPro"/>
</dbReference>
<dbReference type="eggNOG" id="ENOG502SZ85">
    <property type="taxonomic scope" value="Eukaryota"/>
</dbReference>
<reference evidence="8 9" key="1">
    <citation type="journal article" date="2012" name="MBio">
        <title>Comparative genome analysis of three eukaryotic parasites with differing abilities to transform leukocytes reveals key mediators of Theileria-induced leukocyte transformation.</title>
        <authorList>
            <person name="Hayashida K."/>
            <person name="Hara Y."/>
            <person name="Abe T."/>
            <person name="Yamasaki C."/>
            <person name="Toyoda A."/>
            <person name="Kosuge T."/>
            <person name="Suzuki Y."/>
            <person name="Sato Y."/>
            <person name="Kawashima S."/>
            <person name="Katayama T."/>
            <person name="Wakaguri H."/>
            <person name="Inoue N."/>
            <person name="Homma K."/>
            <person name="Tada-Umezaki M."/>
            <person name="Yagi Y."/>
            <person name="Fujii Y."/>
            <person name="Habara T."/>
            <person name="Kanehisa M."/>
            <person name="Watanabe H."/>
            <person name="Ito K."/>
            <person name="Gojobori T."/>
            <person name="Sugawara H."/>
            <person name="Imanishi T."/>
            <person name="Weir W."/>
            <person name="Gardner M."/>
            <person name="Pain A."/>
            <person name="Shiels B."/>
            <person name="Hattori M."/>
            <person name="Nene V."/>
            <person name="Sugimoto C."/>
        </authorList>
    </citation>
    <scope>NUCLEOTIDE SEQUENCE [LARGE SCALE GENOMIC DNA]</scope>
    <source>
        <strain evidence="8 9">Shintoku</strain>
    </source>
</reference>
<dbReference type="Proteomes" id="UP000003786">
    <property type="component" value="Chromosome 2"/>
</dbReference>
<dbReference type="VEuPathDB" id="PiroplasmaDB:TOT_020000208"/>
<evidence type="ECO:0000313" key="9">
    <source>
        <dbReference type="Proteomes" id="UP000003786"/>
    </source>
</evidence>
<protein>
    <recommendedName>
        <fullName evidence="7">AP2/ERF domain-containing protein</fullName>
    </recommendedName>
</protein>
<keyword evidence="9" id="KW-1185">Reference proteome</keyword>
<sequence>MSLNVSETSPSDSSRSSGAKSSLKRERRRGCKTVPKDAVLVPNIPDEDYFSDITGVYYHFKKMEWRTICKDPFKNSKRWQKTFGINKYGFYEAKRLAEMKAHEVSEANKLSKILRRYGSLQEDPNLHTRYFTPLPGSGPRFNFSNGTSIFDFSCSDTPPSDTLSELYGCSSRLNEPHSRGPFLPAVSPQSRKLSGLYYRNALVAVPTSKVNSNIFAYMPSFPYRLVSLSTPNRHKGSDFT</sequence>
<evidence type="ECO:0000256" key="6">
    <source>
        <dbReference type="SAM" id="MobiDB-lite"/>
    </source>
</evidence>
<dbReference type="EMBL" id="AP011947">
    <property type="protein sequence ID" value="BAM39937.1"/>
    <property type="molecule type" value="Genomic_DNA"/>
</dbReference>
<keyword evidence="2" id="KW-0805">Transcription regulation</keyword>
<evidence type="ECO:0000256" key="4">
    <source>
        <dbReference type="ARBA" id="ARBA00023163"/>
    </source>
</evidence>
<dbReference type="GeneID" id="20714379"/>
<dbReference type="Pfam" id="PF00847">
    <property type="entry name" value="AP2"/>
    <property type="match status" value="1"/>
</dbReference>
<keyword evidence="3" id="KW-0238">DNA-binding</keyword>
<evidence type="ECO:0000256" key="3">
    <source>
        <dbReference type="ARBA" id="ARBA00023125"/>
    </source>
</evidence>
<dbReference type="InterPro" id="IPR001471">
    <property type="entry name" value="AP2/ERF_dom"/>
</dbReference>
<dbReference type="KEGG" id="tot:TOT_020000208"/>
<feature type="compositionally biased region" description="Low complexity" evidence="6">
    <location>
        <begin position="1"/>
        <end position="21"/>
    </location>
</feature>
<accession>J4CCT2</accession>
<dbReference type="GO" id="GO:0005634">
    <property type="term" value="C:nucleus"/>
    <property type="evidence" value="ECO:0007669"/>
    <property type="project" value="UniProtKB-SubCell"/>
</dbReference>
<dbReference type="GO" id="GO:0003677">
    <property type="term" value="F:DNA binding"/>
    <property type="evidence" value="ECO:0007669"/>
    <property type="project" value="UniProtKB-KW"/>
</dbReference>